<dbReference type="InterPro" id="IPR009716">
    <property type="entry name" value="Ferroportin-1"/>
</dbReference>
<evidence type="ECO:0000256" key="1">
    <source>
        <dbReference type="ARBA" id="ARBA00004141"/>
    </source>
</evidence>
<sequence length="514" mass="56445">MSPGTETQELAHSSTDDSLVVYDDSSSPLITNPEETSSNHRTAPSQGVCRRLYISHFLSTWSSRMFEFGAVLFLASIFPATLLYASIYALVRSLAAIVLSSWLGSLVDRSNRLSVLRKSIVWQRVPVAGSCLCFVALLASKNSAVVLPLFSIAALLACIEKLASVVNTVAVERDWVIVVSDSLSLPRQELNASMRRIDLFCKLFAPVFISLVDSFSTRAAIWTVFCLNASSVLVEYLAIAQVYKAVPELARGRDSALDDNNVPSEPMNEGFLQRAVTYTKSALQPWREYVTSPACLPSFALSVLYLTVLSFGAQMVTYLLHTGFNSLEVSCMRIGAVVAELAGTWAAPLAMNKIGPVRSGLWFINYQFACLAASAAAFLFLDPSSRLVALCLILGVALSRLGLWGFDLAVQFLVQENTDEGTRARFSSTEMALQNIFELLSFASTIMFPLPEQFKYPVLISYSAVAVAAICFAVYVRRERGHLLHTSKCLGGDKLWSPSRTNRVGHRNRREASF</sequence>
<keyword evidence="4 7" id="KW-0812">Transmembrane</keyword>
<feature type="transmembrane region" description="Helical" evidence="7">
    <location>
        <begin position="363"/>
        <end position="381"/>
    </location>
</feature>
<feature type="transmembrane region" description="Helical" evidence="7">
    <location>
        <begin position="65"/>
        <end position="84"/>
    </location>
</feature>
<dbReference type="CDD" id="cd17480">
    <property type="entry name" value="MFS_SLC40A1_like"/>
    <property type="match status" value="1"/>
</dbReference>
<evidence type="ECO:0000256" key="6">
    <source>
        <dbReference type="ARBA" id="ARBA00023136"/>
    </source>
</evidence>
<feature type="transmembrane region" description="Helical" evidence="7">
    <location>
        <begin position="387"/>
        <end position="410"/>
    </location>
</feature>
<reference evidence="9 10" key="1">
    <citation type="journal article" date="2018" name="Front. Microbiol.">
        <title>Genomic and genetic insights into a cosmopolitan fungus, Paecilomyces variotii (Eurotiales).</title>
        <authorList>
            <person name="Urquhart A.S."/>
            <person name="Mondo S.J."/>
            <person name="Makela M.R."/>
            <person name="Hane J.K."/>
            <person name="Wiebenga A."/>
            <person name="He G."/>
            <person name="Mihaltcheva S."/>
            <person name="Pangilinan J."/>
            <person name="Lipzen A."/>
            <person name="Barry K."/>
            <person name="de Vries R.P."/>
            <person name="Grigoriev I.V."/>
            <person name="Idnurm A."/>
        </authorList>
    </citation>
    <scope>NUCLEOTIDE SEQUENCE [LARGE SCALE GENOMIC DNA]</scope>
    <source>
        <strain evidence="9 10">CBS 101075</strain>
    </source>
</reference>
<keyword evidence="6 7" id="KW-0472">Membrane</keyword>
<evidence type="ECO:0000313" key="10">
    <source>
        <dbReference type="Proteomes" id="UP000283841"/>
    </source>
</evidence>
<comment type="caution">
    <text evidence="9">The sequence shown here is derived from an EMBL/GenBank/DDBJ whole genome shotgun (WGS) entry which is preliminary data.</text>
</comment>
<feature type="transmembrane region" description="Helical" evidence="7">
    <location>
        <begin position="456"/>
        <end position="476"/>
    </location>
</feature>
<name>A0A443HSD3_BYSSP</name>
<feature type="region of interest" description="Disordered" evidence="8">
    <location>
        <begin position="1"/>
        <end position="21"/>
    </location>
</feature>
<keyword evidence="7" id="KW-0406">Ion transport</keyword>
<comment type="subcellular location">
    <subcellularLocation>
        <location evidence="1 7">Membrane</location>
        <topology evidence="1 7">Multi-pass membrane protein</topology>
    </subcellularLocation>
</comment>
<evidence type="ECO:0000313" key="9">
    <source>
        <dbReference type="EMBL" id="RWQ94736.1"/>
    </source>
</evidence>
<dbReference type="Gene3D" id="1.20.1250.20">
    <property type="entry name" value="MFS general substrate transporter like domains"/>
    <property type="match status" value="1"/>
</dbReference>
<feature type="compositionally biased region" description="Polar residues" evidence="8">
    <location>
        <begin position="1"/>
        <end position="12"/>
    </location>
</feature>
<dbReference type="InterPro" id="IPR036259">
    <property type="entry name" value="MFS_trans_sf"/>
</dbReference>
<organism evidence="9 10">
    <name type="scientific">Byssochlamys spectabilis</name>
    <name type="common">Paecilomyces variotii</name>
    <dbReference type="NCBI Taxonomy" id="264951"/>
    <lineage>
        <taxon>Eukaryota</taxon>
        <taxon>Fungi</taxon>
        <taxon>Dikarya</taxon>
        <taxon>Ascomycota</taxon>
        <taxon>Pezizomycotina</taxon>
        <taxon>Eurotiomycetes</taxon>
        <taxon>Eurotiomycetidae</taxon>
        <taxon>Eurotiales</taxon>
        <taxon>Thermoascaceae</taxon>
        <taxon>Paecilomyces</taxon>
    </lineage>
</organism>
<evidence type="ECO:0000256" key="5">
    <source>
        <dbReference type="ARBA" id="ARBA00022989"/>
    </source>
</evidence>
<feature type="transmembrane region" description="Helical" evidence="7">
    <location>
        <begin position="120"/>
        <end position="139"/>
    </location>
</feature>
<evidence type="ECO:0000256" key="4">
    <source>
        <dbReference type="ARBA" id="ARBA00022692"/>
    </source>
</evidence>
<proteinExistence type="inferred from homology"/>
<dbReference type="GeneID" id="39602223"/>
<dbReference type="RefSeq" id="XP_028484381.1">
    <property type="nucleotide sequence ID" value="XM_028632946.1"/>
</dbReference>
<accession>A0A443HSD3</accession>
<dbReference type="PANTHER" id="PTHR11660:SF57">
    <property type="entry name" value="SOLUTE CARRIER FAMILY 40 MEMBER"/>
    <property type="match status" value="1"/>
</dbReference>
<evidence type="ECO:0000256" key="3">
    <source>
        <dbReference type="ARBA" id="ARBA00022448"/>
    </source>
</evidence>
<dbReference type="STRING" id="264951.A0A443HSD3"/>
<evidence type="ECO:0000256" key="2">
    <source>
        <dbReference type="ARBA" id="ARBA00006279"/>
    </source>
</evidence>
<dbReference type="SUPFAM" id="SSF103473">
    <property type="entry name" value="MFS general substrate transporter"/>
    <property type="match status" value="2"/>
</dbReference>
<dbReference type="GO" id="GO:0005381">
    <property type="term" value="F:iron ion transmembrane transporter activity"/>
    <property type="evidence" value="ECO:0007669"/>
    <property type="project" value="UniProtKB-UniRule"/>
</dbReference>
<gene>
    <name evidence="9" type="ORF">C8Q69DRAFT_508097</name>
</gene>
<dbReference type="Pfam" id="PF06963">
    <property type="entry name" value="FPN1"/>
    <property type="match status" value="1"/>
</dbReference>
<comment type="similarity">
    <text evidence="2 7">Belongs to the ferroportin (FP) (TC 2.A.100) family. SLC40A subfamily.</text>
</comment>
<dbReference type="AlphaFoldDB" id="A0A443HSD3"/>
<dbReference type="Proteomes" id="UP000283841">
    <property type="component" value="Unassembled WGS sequence"/>
</dbReference>
<keyword evidence="10" id="KW-1185">Reference proteome</keyword>
<evidence type="ECO:0000256" key="8">
    <source>
        <dbReference type="SAM" id="MobiDB-lite"/>
    </source>
</evidence>
<dbReference type="PANTHER" id="PTHR11660">
    <property type="entry name" value="SOLUTE CARRIER FAMILY 40 MEMBER"/>
    <property type="match status" value="1"/>
</dbReference>
<feature type="transmembrane region" description="Helical" evidence="7">
    <location>
        <begin position="299"/>
        <end position="320"/>
    </location>
</feature>
<feature type="transmembrane region" description="Helical" evidence="7">
    <location>
        <begin position="145"/>
        <end position="163"/>
    </location>
</feature>
<dbReference type="VEuPathDB" id="FungiDB:C8Q69DRAFT_508097"/>
<keyword evidence="5 7" id="KW-1133">Transmembrane helix</keyword>
<protein>
    <recommendedName>
        <fullName evidence="7">Solute carrier family 40 member</fullName>
    </recommendedName>
</protein>
<comment type="function">
    <text evidence="7">May be involved in iron transport and iron homeostasis.</text>
</comment>
<evidence type="ECO:0000256" key="7">
    <source>
        <dbReference type="RuleBase" id="RU365065"/>
    </source>
</evidence>
<dbReference type="GO" id="GO:0016020">
    <property type="term" value="C:membrane"/>
    <property type="evidence" value="ECO:0007669"/>
    <property type="project" value="UniProtKB-SubCell"/>
</dbReference>
<dbReference type="EMBL" id="RCNU01000007">
    <property type="protein sequence ID" value="RWQ94736.1"/>
    <property type="molecule type" value="Genomic_DNA"/>
</dbReference>
<keyword evidence="3 7" id="KW-0813">Transport</keyword>
<comment type="caution">
    <text evidence="7">Lacks conserved residue(s) required for the propagation of feature annotation.</text>
</comment>